<dbReference type="AlphaFoldDB" id="A0A1L7LKM5"/>
<dbReference type="FunFam" id="3.20.20.100:FF:000015">
    <property type="entry name" value="Oxidoreductase, aldo/keto reductase family"/>
    <property type="match status" value="1"/>
</dbReference>
<dbReference type="EMBL" id="AP014612">
    <property type="protein sequence ID" value="BAQ24706.1"/>
    <property type="molecule type" value="Genomic_DNA"/>
</dbReference>
<dbReference type="Gene3D" id="3.20.20.100">
    <property type="entry name" value="NADP-dependent oxidoreductase domain"/>
    <property type="match status" value="1"/>
</dbReference>
<dbReference type="KEGG" id="strg:SRT_14450"/>
<dbReference type="InterPro" id="IPR036812">
    <property type="entry name" value="NAD(P)_OxRdtase_dom_sf"/>
</dbReference>
<reference evidence="8 9" key="1">
    <citation type="journal article" date="2016" name="Microbiol. Immunol.">
        <title>Complete genome sequence of Streptococcus troglodytae TKU31 isolated from the oral cavity of a chimpanzee (Pan troglodytes).</title>
        <authorList>
            <person name="Okamoto M."/>
            <person name="Naito M."/>
            <person name="Miyanohara M."/>
            <person name="Imai S."/>
            <person name="Nomura Y."/>
            <person name="Saito W."/>
            <person name="Momoi Y."/>
            <person name="Takada K."/>
            <person name="Miyabe-Nishiwaki T."/>
            <person name="Tomonaga M."/>
            <person name="Hanada N."/>
        </authorList>
    </citation>
    <scope>NUCLEOTIDE SEQUENCE [LARGE SCALE GENOMIC DNA]</scope>
    <source>
        <strain evidence="9">TKU 31</strain>
    </source>
</reference>
<dbReference type="CDD" id="cd19133">
    <property type="entry name" value="AKR_AKR5F1"/>
    <property type="match status" value="1"/>
</dbReference>
<keyword evidence="3" id="KW-0560">Oxidoreductase</keyword>
<dbReference type="PROSITE" id="PS00063">
    <property type="entry name" value="ALDOKETO_REDUCTASE_3"/>
    <property type="match status" value="1"/>
</dbReference>
<dbReference type="InterPro" id="IPR023210">
    <property type="entry name" value="NADP_OxRdtase_dom"/>
</dbReference>
<comment type="similarity">
    <text evidence="1">Belongs to the aldo/keto reductase family.</text>
</comment>
<dbReference type="PIRSF" id="PIRSF000097">
    <property type="entry name" value="AKR"/>
    <property type="match status" value="1"/>
</dbReference>
<gene>
    <name evidence="8" type="ORF">SRT_14450</name>
</gene>
<dbReference type="PRINTS" id="PR00069">
    <property type="entry name" value="ALDKETRDTASE"/>
</dbReference>
<keyword evidence="9" id="KW-1185">Reference proteome</keyword>
<evidence type="ECO:0000256" key="2">
    <source>
        <dbReference type="ARBA" id="ARBA00022857"/>
    </source>
</evidence>
<accession>A0A1L7LKM5</accession>
<dbReference type="PANTHER" id="PTHR43827">
    <property type="entry name" value="2,5-DIKETO-D-GLUCONIC ACID REDUCTASE"/>
    <property type="match status" value="1"/>
</dbReference>
<feature type="active site" description="Proton donor" evidence="4">
    <location>
        <position position="49"/>
    </location>
</feature>
<dbReference type="PROSITE" id="PS00798">
    <property type="entry name" value="ALDOKETO_REDUCTASE_1"/>
    <property type="match status" value="1"/>
</dbReference>
<name>A0A1L7LKM5_9STRE</name>
<dbReference type="InterPro" id="IPR018170">
    <property type="entry name" value="Aldo/ket_reductase_CS"/>
</dbReference>
<organism evidence="8 9">
    <name type="scientific">Streptococcus troglodytae</name>
    <dbReference type="NCBI Taxonomy" id="1111760"/>
    <lineage>
        <taxon>Bacteria</taxon>
        <taxon>Bacillati</taxon>
        <taxon>Bacillota</taxon>
        <taxon>Bacilli</taxon>
        <taxon>Lactobacillales</taxon>
        <taxon>Streptococcaceae</taxon>
        <taxon>Streptococcus</taxon>
    </lineage>
</organism>
<dbReference type="GO" id="GO:0016616">
    <property type="term" value="F:oxidoreductase activity, acting on the CH-OH group of donors, NAD or NADP as acceptor"/>
    <property type="evidence" value="ECO:0007669"/>
    <property type="project" value="UniProtKB-ARBA"/>
</dbReference>
<evidence type="ECO:0000259" key="7">
    <source>
        <dbReference type="Pfam" id="PF00248"/>
    </source>
</evidence>
<evidence type="ECO:0000256" key="1">
    <source>
        <dbReference type="ARBA" id="ARBA00007905"/>
    </source>
</evidence>
<feature type="binding site" evidence="5">
    <location>
        <position position="111"/>
    </location>
    <ligand>
        <name>substrate</name>
    </ligand>
</feature>
<dbReference type="Proteomes" id="UP000217758">
    <property type="component" value="Chromosome"/>
</dbReference>
<dbReference type="PANTHER" id="PTHR43827:SF3">
    <property type="entry name" value="NADP-DEPENDENT OXIDOREDUCTASE DOMAIN-CONTAINING PROTEIN"/>
    <property type="match status" value="1"/>
</dbReference>
<feature type="domain" description="NADP-dependent oxidoreductase" evidence="7">
    <location>
        <begin position="22"/>
        <end position="261"/>
    </location>
</feature>
<dbReference type="Pfam" id="PF00248">
    <property type="entry name" value="Aldo_ket_red"/>
    <property type="match status" value="1"/>
</dbReference>
<evidence type="ECO:0000256" key="6">
    <source>
        <dbReference type="PIRSR" id="PIRSR000097-3"/>
    </source>
</evidence>
<dbReference type="SUPFAM" id="SSF51430">
    <property type="entry name" value="NAD(P)-linked oxidoreductase"/>
    <property type="match status" value="1"/>
</dbReference>
<evidence type="ECO:0000256" key="4">
    <source>
        <dbReference type="PIRSR" id="PIRSR000097-1"/>
    </source>
</evidence>
<sequence length="288" mass="32425">METVVLSNGVKMPILGFGVFQVADPEICKESVLNAIKTGYRLFDTAAVYGNEKALGEAIHEAIEQGLVTRDELFITSKLWVQDMDYEAAKKGIERSLKNLGLGYLDLYLLHQAMRDYFGAYRALEEAYQTGKLRAIGVSNFYPNILTNFCETVSVIPAVNQIELHPFFTQEDALETARYYGVVPEAWAPLGGGRYDAFNNAILQDIASAHQKTVGQIMLRWNVQRGVAVIPKSTHKERIEENFAIWDFSLTNDEMTKIASLDMGYGDTRTKHFDPNFVRSVLNVKIHD</sequence>
<proteinExistence type="inferred from homology"/>
<evidence type="ECO:0000256" key="5">
    <source>
        <dbReference type="PIRSR" id="PIRSR000097-2"/>
    </source>
</evidence>
<dbReference type="InterPro" id="IPR020471">
    <property type="entry name" value="AKR"/>
</dbReference>
<evidence type="ECO:0000313" key="8">
    <source>
        <dbReference type="EMBL" id="BAQ24706.1"/>
    </source>
</evidence>
<evidence type="ECO:0000256" key="3">
    <source>
        <dbReference type="ARBA" id="ARBA00023002"/>
    </source>
</evidence>
<feature type="site" description="Lowers pKa of active site Tyr" evidence="6">
    <location>
        <position position="78"/>
    </location>
</feature>
<evidence type="ECO:0000313" key="9">
    <source>
        <dbReference type="Proteomes" id="UP000217758"/>
    </source>
</evidence>
<dbReference type="RefSeq" id="WP_128833560.1">
    <property type="nucleotide sequence ID" value="NZ_AP014612.1"/>
</dbReference>
<keyword evidence="2" id="KW-0521">NADP</keyword>
<protein>
    <submittedName>
        <fullName evidence="8">Oxidoreductase</fullName>
    </submittedName>
</protein>